<organism evidence="1 2">
    <name type="scientific">Dipteronia dyeriana</name>
    <dbReference type="NCBI Taxonomy" id="168575"/>
    <lineage>
        <taxon>Eukaryota</taxon>
        <taxon>Viridiplantae</taxon>
        <taxon>Streptophyta</taxon>
        <taxon>Embryophyta</taxon>
        <taxon>Tracheophyta</taxon>
        <taxon>Spermatophyta</taxon>
        <taxon>Magnoliopsida</taxon>
        <taxon>eudicotyledons</taxon>
        <taxon>Gunneridae</taxon>
        <taxon>Pentapetalae</taxon>
        <taxon>rosids</taxon>
        <taxon>malvids</taxon>
        <taxon>Sapindales</taxon>
        <taxon>Sapindaceae</taxon>
        <taxon>Hippocastanoideae</taxon>
        <taxon>Acereae</taxon>
        <taxon>Dipteronia</taxon>
    </lineage>
</organism>
<sequence length="185" mass="21627">MRWRVGNGKSIRIYTDKWLPRPSKFMIVSQPNLGSDETVDKLLSPSGGWNSELIKNNFLPDDAKCILQIPIGSGNQSDTLLWHYESNGKFSVRSGYWSGMETTLQALWECNRLRKIHKDWKLQISASGVDTCNFFDYVFDYFSKISKDQKELFCVVLWRIWFSRNSYKHGNRLTDWSDPIELSKK</sequence>
<evidence type="ECO:0000313" key="2">
    <source>
        <dbReference type="Proteomes" id="UP001280121"/>
    </source>
</evidence>
<protein>
    <submittedName>
        <fullName evidence="1">Uncharacterized protein</fullName>
    </submittedName>
</protein>
<reference evidence="1" key="1">
    <citation type="journal article" date="2023" name="Plant J.">
        <title>Genome sequences and population genomics provide insights into the demographic history, inbreeding, and mutation load of two 'living fossil' tree species of Dipteronia.</title>
        <authorList>
            <person name="Feng Y."/>
            <person name="Comes H.P."/>
            <person name="Chen J."/>
            <person name="Zhu S."/>
            <person name="Lu R."/>
            <person name="Zhang X."/>
            <person name="Li P."/>
            <person name="Qiu J."/>
            <person name="Olsen K.M."/>
            <person name="Qiu Y."/>
        </authorList>
    </citation>
    <scope>NUCLEOTIDE SEQUENCE</scope>
    <source>
        <strain evidence="1">KIB01</strain>
    </source>
</reference>
<proteinExistence type="predicted"/>
<gene>
    <name evidence="1" type="ORF">Ddye_007451</name>
</gene>
<comment type="caution">
    <text evidence="1">The sequence shown here is derived from an EMBL/GenBank/DDBJ whole genome shotgun (WGS) entry which is preliminary data.</text>
</comment>
<accession>A0AAD9XKG1</accession>
<keyword evidence="2" id="KW-1185">Reference proteome</keyword>
<evidence type="ECO:0000313" key="1">
    <source>
        <dbReference type="EMBL" id="KAK2660918.1"/>
    </source>
</evidence>
<dbReference type="EMBL" id="JANJYI010000002">
    <property type="protein sequence ID" value="KAK2660918.1"/>
    <property type="molecule type" value="Genomic_DNA"/>
</dbReference>
<dbReference type="Proteomes" id="UP001280121">
    <property type="component" value="Unassembled WGS sequence"/>
</dbReference>
<dbReference type="AlphaFoldDB" id="A0AAD9XKG1"/>
<name>A0AAD9XKG1_9ROSI</name>